<dbReference type="Proteomes" id="UP001180724">
    <property type="component" value="Unassembled WGS sequence"/>
</dbReference>
<feature type="compositionally biased region" description="Basic and acidic residues" evidence="1">
    <location>
        <begin position="56"/>
        <end position="81"/>
    </location>
</feature>
<organism evidence="2 3">
    <name type="scientific">Streptomyces lancefieldiae</name>
    <dbReference type="NCBI Taxonomy" id="3075520"/>
    <lineage>
        <taxon>Bacteria</taxon>
        <taxon>Bacillati</taxon>
        <taxon>Actinomycetota</taxon>
        <taxon>Actinomycetes</taxon>
        <taxon>Kitasatosporales</taxon>
        <taxon>Streptomycetaceae</taxon>
        <taxon>Streptomyces</taxon>
    </lineage>
</organism>
<protein>
    <submittedName>
        <fullName evidence="2">Uncharacterized protein</fullName>
    </submittedName>
</protein>
<name>A0ABU3B0E2_9ACTN</name>
<reference evidence="2" key="1">
    <citation type="submission" date="2024-05" db="EMBL/GenBank/DDBJ databases">
        <title>30 novel species of actinomycetes from the DSMZ collection.</title>
        <authorList>
            <person name="Nouioui I."/>
        </authorList>
    </citation>
    <scope>NUCLEOTIDE SEQUENCE</scope>
    <source>
        <strain evidence="2">DSM 40712</strain>
    </source>
</reference>
<sequence>MTLPARTACAVLAGARSLLAVSEWLADAPPALLERLGTAVPAPCQGRRLRRGRLPASDRKHPQSDGHLQKPRDRSSPPDRRPQHRLRPPTGRPRPNPDPCPSRPHMIKTDDINYAEALPLGMPRMSAGRGLGEPTGPFGLLLGR</sequence>
<feature type="region of interest" description="Disordered" evidence="1">
    <location>
        <begin position="37"/>
        <end position="111"/>
    </location>
</feature>
<gene>
    <name evidence="2" type="ORF">RM812_37975</name>
</gene>
<dbReference type="EMBL" id="JAVRFH010000082">
    <property type="protein sequence ID" value="MDT0615919.1"/>
    <property type="molecule type" value="Genomic_DNA"/>
</dbReference>
<keyword evidence="3" id="KW-1185">Reference proteome</keyword>
<evidence type="ECO:0000313" key="3">
    <source>
        <dbReference type="Proteomes" id="UP001180724"/>
    </source>
</evidence>
<evidence type="ECO:0000313" key="2">
    <source>
        <dbReference type="EMBL" id="MDT0615919.1"/>
    </source>
</evidence>
<feature type="region of interest" description="Disordered" evidence="1">
    <location>
        <begin position="125"/>
        <end position="144"/>
    </location>
</feature>
<feature type="compositionally biased region" description="Pro residues" evidence="1">
    <location>
        <begin position="90"/>
        <end position="102"/>
    </location>
</feature>
<proteinExistence type="predicted"/>
<accession>A0ABU3B0E2</accession>
<comment type="caution">
    <text evidence="2">The sequence shown here is derived from an EMBL/GenBank/DDBJ whole genome shotgun (WGS) entry which is preliminary data.</text>
</comment>
<evidence type="ECO:0000256" key="1">
    <source>
        <dbReference type="SAM" id="MobiDB-lite"/>
    </source>
</evidence>